<evidence type="ECO:0000313" key="5">
    <source>
        <dbReference type="EMBL" id="MEJ6348645.1"/>
    </source>
</evidence>
<evidence type="ECO:0000259" key="4">
    <source>
        <dbReference type="PROSITE" id="PS51352"/>
    </source>
</evidence>
<dbReference type="Gene3D" id="3.40.30.10">
    <property type="entry name" value="Glutaredoxin"/>
    <property type="match status" value="1"/>
</dbReference>
<dbReference type="RefSeq" id="WP_339970018.1">
    <property type="nucleotide sequence ID" value="NZ_JAWMWG010000001.1"/>
</dbReference>
<evidence type="ECO:0000256" key="2">
    <source>
        <dbReference type="ARBA" id="ARBA00038353"/>
    </source>
</evidence>
<evidence type="ECO:0000313" key="6">
    <source>
        <dbReference type="Proteomes" id="UP001377804"/>
    </source>
</evidence>
<dbReference type="EMBL" id="JAWMWG010000001">
    <property type="protein sequence ID" value="MEJ6348645.1"/>
    <property type="molecule type" value="Genomic_DNA"/>
</dbReference>
<dbReference type="PIRSF" id="PIRSF000077">
    <property type="entry name" value="Thioredoxin"/>
    <property type="match status" value="1"/>
</dbReference>
<reference evidence="5 6" key="1">
    <citation type="submission" date="2023-10" db="EMBL/GenBank/DDBJ databases">
        <title>Holzapfeliella saturejae sp. nov. isolated from Satureja montana flowers.</title>
        <authorList>
            <person name="Alcantara C."/>
            <person name="Zuniga M."/>
            <person name="Landete J.M."/>
            <person name="Monedero V."/>
        </authorList>
    </citation>
    <scope>NUCLEOTIDE SEQUENCE [LARGE SCALE GENOMIC DNA]</scope>
    <source>
        <strain evidence="5 6">He02</strain>
    </source>
</reference>
<evidence type="ECO:0000256" key="1">
    <source>
        <dbReference type="ARBA" id="ARBA00023157"/>
    </source>
</evidence>
<dbReference type="InterPro" id="IPR050620">
    <property type="entry name" value="Thioredoxin_H-type-like"/>
</dbReference>
<comment type="similarity">
    <text evidence="2">Belongs to the thioredoxin family. Plant H-type subfamily.</text>
</comment>
<comment type="caution">
    <text evidence="5">The sequence shown here is derived from an EMBL/GenBank/DDBJ whole genome shotgun (WGS) entry which is preliminary data.</text>
</comment>
<keyword evidence="1" id="KW-1015">Disulfide bond</keyword>
<dbReference type="PANTHER" id="PTHR10438:SF468">
    <property type="entry name" value="THIOREDOXIN-1-RELATED"/>
    <property type="match status" value="1"/>
</dbReference>
<organism evidence="5 6">
    <name type="scientific">Holzapfeliella saturejae</name>
    <dbReference type="NCBI Taxonomy" id="3082953"/>
    <lineage>
        <taxon>Bacteria</taxon>
        <taxon>Bacillati</taxon>
        <taxon>Bacillota</taxon>
        <taxon>Bacilli</taxon>
        <taxon>Lactobacillales</taxon>
        <taxon>Lactobacillaceae</taxon>
        <taxon>Holzapfeliella</taxon>
    </lineage>
</organism>
<proteinExistence type="inferred from homology"/>
<accession>A0ABU8SHZ1</accession>
<dbReference type="CDD" id="cd02947">
    <property type="entry name" value="TRX_family"/>
    <property type="match status" value="1"/>
</dbReference>
<keyword evidence="6" id="KW-1185">Reference proteome</keyword>
<dbReference type="InterPro" id="IPR005746">
    <property type="entry name" value="Thioredoxin"/>
</dbReference>
<evidence type="ECO:0000256" key="3">
    <source>
        <dbReference type="PIRNR" id="PIRNR000077"/>
    </source>
</evidence>
<sequence>MEKMSALSREEFTQLKDQKNTVVLMFSADWCGDCRFLKPQLPAIEAEFSKMTFYEVDRDQSMDVVQDLNIMGIPSFVVFRDGQEIGRLVNKNRKTKEEVINFLSNLG</sequence>
<dbReference type="PROSITE" id="PS51352">
    <property type="entry name" value="THIOREDOXIN_2"/>
    <property type="match status" value="1"/>
</dbReference>
<gene>
    <name evidence="5" type="ORF">R4Y45_05310</name>
</gene>
<dbReference type="Proteomes" id="UP001377804">
    <property type="component" value="Unassembled WGS sequence"/>
</dbReference>
<dbReference type="SUPFAM" id="SSF52833">
    <property type="entry name" value="Thioredoxin-like"/>
    <property type="match status" value="1"/>
</dbReference>
<name>A0ABU8SHZ1_9LACO</name>
<dbReference type="InterPro" id="IPR036249">
    <property type="entry name" value="Thioredoxin-like_sf"/>
</dbReference>
<dbReference type="PANTHER" id="PTHR10438">
    <property type="entry name" value="THIOREDOXIN"/>
    <property type="match status" value="1"/>
</dbReference>
<dbReference type="InterPro" id="IPR013766">
    <property type="entry name" value="Thioredoxin_domain"/>
</dbReference>
<protein>
    <recommendedName>
        <fullName evidence="3">Thioredoxin</fullName>
    </recommendedName>
</protein>
<dbReference type="Pfam" id="PF00085">
    <property type="entry name" value="Thioredoxin"/>
    <property type="match status" value="1"/>
</dbReference>
<feature type="domain" description="Thioredoxin" evidence="4">
    <location>
        <begin position="1"/>
        <end position="107"/>
    </location>
</feature>